<reference evidence="9 10" key="1">
    <citation type="submission" date="2023-05" db="EMBL/GenBank/DDBJ databases">
        <title>Draft genome of Paenibacillus sp. CCS26.</title>
        <authorList>
            <person name="Akita H."/>
            <person name="Shinto Y."/>
            <person name="Kimura Z."/>
        </authorList>
    </citation>
    <scope>NUCLEOTIDE SEQUENCE [LARGE SCALE GENOMIC DNA]</scope>
    <source>
        <strain evidence="9 10">CCS26</strain>
    </source>
</reference>
<evidence type="ECO:0000256" key="4">
    <source>
        <dbReference type="ARBA" id="ARBA00022544"/>
    </source>
</evidence>
<feature type="transmembrane region" description="Helical" evidence="8">
    <location>
        <begin position="44"/>
        <end position="68"/>
    </location>
</feature>
<sequence length="369" mass="41309">MRERTKEMKITGWQLFWIVATAEVVMAVWLRISPAVKIAEQDAWLSMLLACLLGGAITVLVVKVGMLHPGQSLAQFSRELFGPWLGKIVTLPYFTAWFILSGDVLRSFADFLHLVLLDKTPVWVLMAMILVAAIYLTGTSGIKGIGRFCEIAGPLTILTLLVSFLLNATNAKWINLLPVVGDASLTEIVSASFAPTSFLAESFMVLVLLSFVSNPKHIVRKALASIWLTGGMLILSTLMVLMVFGPTVAQELRFPYFMLVRSINILNFIQNVDILVIFIWIFGVFAKMSLYLFITSYELAQSFRIKSWKRLFWFTAPLIYIIALAIPNEAAIMTLQRLWETIVIPVCAIGIPIGLWIMTSAKRKWVKAD</sequence>
<evidence type="ECO:0000256" key="5">
    <source>
        <dbReference type="ARBA" id="ARBA00022692"/>
    </source>
</evidence>
<feature type="transmembrane region" description="Helical" evidence="8">
    <location>
        <begin position="188"/>
        <end position="212"/>
    </location>
</feature>
<feature type="transmembrane region" description="Helical" evidence="8">
    <location>
        <begin position="307"/>
        <end position="326"/>
    </location>
</feature>
<dbReference type="Gene3D" id="1.20.1740.10">
    <property type="entry name" value="Amino acid/polyamine transporter I"/>
    <property type="match status" value="1"/>
</dbReference>
<evidence type="ECO:0000256" key="7">
    <source>
        <dbReference type="ARBA" id="ARBA00023136"/>
    </source>
</evidence>
<feature type="transmembrane region" description="Helical" evidence="8">
    <location>
        <begin position="80"/>
        <end position="100"/>
    </location>
</feature>
<feature type="transmembrane region" description="Helical" evidence="8">
    <location>
        <begin position="148"/>
        <end position="168"/>
    </location>
</feature>
<comment type="subcellular location">
    <subcellularLocation>
        <location evidence="1">Membrane</location>
        <topology evidence="1">Multi-pass membrane protein</topology>
    </subcellularLocation>
</comment>
<keyword evidence="6 8" id="KW-1133">Transmembrane helix</keyword>
<organism evidence="9 10">
    <name type="scientific">Paenibacillus glycanilyticus</name>
    <dbReference type="NCBI Taxonomy" id="126569"/>
    <lineage>
        <taxon>Bacteria</taxon>
        <taxon>Bacillati</taxon>
        <taxon>Bacillota</taxon>
        <taxon>Bacilli</taxon>
        <taxon>Bacillales</taxon>
        <taxon>Paenibacillaceae</taxon>
        <taxon>Paenibacillus</taxon>
    </lineage>
</organism>
<dbReference type="InterPro" id="IPR004761">
    <property type="entry name" value="Spore_GerAB"/>
</dbReference>
<accession>A0ABQ6NIM7</accession>
<feature type="transmembrane region" description="Helical" evidence="8">
    <location>
        <begin position="120"/>
        <end position="136"/>
    </location>
</feature>
<evidence type="ECO:0000313" key="10">
    <source>
        <dbReference type="Proteomes" id="UP001285921"/>
    </source>
</evidence>
<dbReference type="EMBL" id="BTCL01000004">
    <property type="protein sequence ID" value="GMK44604.1"/>
    <property type="molecule type" value="Genomic_DNA"/>
</dbReference>
<dbReference type="Pfam" id="PF03845">
    <property type="entry name" value="Spore_permease"/>
    <property type="match status" value="1"/>
</dbReference>
<feature type="transmembrane region" description="Helical" evidence="8">
    <location>
        <begin position="12"/>
        <end position="32"/>
    </location>
</feature>
<proteinExistence type="inferred from homology"/>
<keyword evidence="3" id="KW-0813">Transport</keyword>
<dbReference type="NCBIfam" id="TIGR00912">
    <property type="entry name" value="2A0309"/>
    <property type="match status" value="1"/>
</dbReference>
<dbReference type="PANTHER" id="PTHR34975">
    <property type="entry name" value="SPORE GERMINATION PROTEIN A2"/>
    <property type="match status" value="1"/>
</dbReference>
<evidence type="ECO:0000256" key="3">
    <source>
        <dbReference type="ARBA" id="ARBA00022448"/>
    </source>
</evidence>
<evidence type="ECO:0000256" key="2">
    <source>
        <dbReference type="ARBA" id="ARBA00007998"/>
    </source>
</evidence>
<keyword evidence="4" id="KW-0309">Germination</keyword>
<feature type="transmembrane region" description="Helical" evidence="8">
    <location>
        <begin position="224"/>
        <end position="245"/>
    </location>
</feature>
<protein>
    <submittedName>
        <fullName evidence="9">Germination protein</fullName>
    </submittedName>
</protein>
<dbReference type="Proteomes" id="UP001285921">
    <property type="component" value="Unassembled WGS sequence"/>
</dbReference>
<evidence type="ECO:0000313" key="9">
    <source>
        <dbReference type="EMBL" id="GMK44604.1"/>
    </source>
</evidence>
<comment type="caution">
    <text evidence="9">The sequence shown here is derived from an EMBL/GenBank/DDBJ whole genome shotgun (WGS) entry which is preliminary data.</text>
</comment>
<keyword evidence="7 8" id="KW-0472">Membrane</keyword>
<evidence type="ECO:0000256" key="8">
    <source>
        <dbReference type="SAM" id="Phobius"/>
    </source>
</evidence>
<name>A0ABQ6NIM7_9BACL</name>
<feature type="transmembrane region" description="Helical" evidence="8">
    <location>
        <begin position="338"/>
        <end position="358"/>
    </location>
</feature>
<comment type="similarity">
    <text evidence="2">Belongs to the amino acid-polyamine-organocation (APC) superfamily. Spore germination protein (SGP) (TC 2.A.3.9) family.</text>
</comment>
<keyword evidence="10" id="KW-1185">Reference proteome</keyword>
<feature type="transmembrane region" description="Helical" evidence="8">
    <location>
        <begin position="265"/>
        <end position="286"/>
    </location>
</feature>
<evidence type="ECO:0000256" key="1">
    <source>
        <dbReference type="ARBA" id="ARBA00004141"/>
    </source>
</evidence>
<gene>
    <name evidence="9" type="ORF">PghCCS26_17320</name>
</gene>
<keyword evidence="5 8" id="KW-0812">Transmembrane</keyword>
<evidence type="ECO:0000256" key="6">
    <source>
        <dbReference type="ARBA" id="ARBA00022989"/>
    </source>
</evidence>
<dbReference type="PANTHER" id="PTHR34975:SF2">
    <property type="entry name" value="SPORE GERMINATION PROTEIN A2"/>
    <property type="match status" value="1"/>
</dbReference>